<comment type="subcellular location">
    <subcellularLocation>
        <location evidence="1">Nucleus</location>
    </subcellularLocation>
</comment>
<feature type="region of interest" description="Disordered" evidence="6">
    <location>
        <begin position="849"/>
        <end position="871"/>
    </location>
</feature>
<evidence type="ECO:0000256" key="1">
    <source>
        <dbReference type="ARBA" id="ARBA00004123"/>
    </source>
</evidence>
<dbReference type="SUPFAM" id="SSF55785">
    <property type="entry name" value="PYP-like sensor domain (PAS domain)"/>
    <property type="match status" value="1"/>
</dbReference>
<dbReference type="InterPro" id="IPR035965">
    <property type="entry name" value="PAS-like_dom_sf"/>
</dbReference>
<dbReference type="SUPFAM" id="SSF47459">
    <property type="entry name" value="HLH, helix-loop-helix DNA-binding domain"/>
    <property type="match status" value="1"/>
</dbReference>
<name>A0A915EWH1_9CEST</name>
<dbReference type="Pfam" id="PF00010">
    <property type="entry name" value="HLH"/>
    <property type="match status" value="1"/>
</dbReference>
<keyword evidence="3" id="KW-0238">DNA-binding</keyword>
<evidence type="ECO:0000256" key="3">
    <source>
        <dbReference type="ARBA" id="ARBA00023125"/>
    </source>
</evidence>
<organism evidence="8 9">
    <name type="scientific">Echinococcus canadensis</name>
    <dbReference type="NCBI Taxonomy" id="519352"/>
    <lineage>
        <taxon>Eukaryota</taxon>
        <taxon>Metazoa</taxon>
        <taxon>Spiralia</taxon>
        <taxon>Lophotrochozoa</taxon>
        <taxon>Platyhelminthes</taxon>
        <taxon>Cestoda</taxon>
        <taxon>Eucestoda</taxon>
        <taxon>Cyclophyllidea</taxon>
        <taxon>Taeniidae</taxon>
        <taxon>Echinococcus</taxon>
        <taxon>Echinococcus canadensis group</taxon>
    </lineage>
</organism>
<feature type="region of interest" description="Disordered" evidence="6">
    <location>
        <begin position="486"/>
        <end position="517"/>
    </location>
</feature>
<dbReference type="AlphaFoldDB" id="A0A915EWH1"/>
<dbReference type="InterPro" id="IPR036638">
    <property type="entry name" value="HLH_DNA-bd_sf"/>
</dbReference>
<dbReference type="CDD" id="cd19730">
    <property type="entry name" value="bHLH-PAS_spineless_like"/>
    <property type="match status" value="1"/>
</dbReference>
<dbReference type="GO" id="GO:0034751">
    <property type="term" value="C:aryl hydrocarbon receptor complex"/>
    <property type="evidence" value="ECO:0007669"/>
    <property type="project" value="TreeGrafter"/>
</dbReference>
<dbReference type="PANTHER" id="PTHR10649">
    <property type="entry name" value="ARYL HYDROCARBON RECEPTOR"/>
    <property type="match status" value="1"/>
</dbReference>
<evidence type="ECO:0000313" key="8">
    <source>
        <dbReference type="Proteomes" id="UP000887562"/>
    </source>
</evidence>
<dbReference type="InterPro" id="IPR011598">
    <property type="entry name" value="bHLH_dom"/>
</dbReference>
<dbReference type="WBParaSite" id="maker-E.canG7_contigs_2408-snap-gene-0.24-mRNA-1">
    <property type="protein sequence ID" value="maker-E.canG7_contigs_2408-snap-gene-0.24-mRNA-1"/>
    <property type="gene ID" value="EcG7_00235"/>
</dbReference>
<dbReference type="GO" id="GO:0004879">
    <property type="term" value="F:nuclear receptor activity"/>
    <property type="evidence" value="ECO:0007669"/>
    <property type="project" value="TreeGrafter"/>
</dbReference>
<evidence type="ECO:0000256" key="4">
    <source>
        <dbReference type="ARBA" id="ARBA00023163"/>
    </source>
</evidence>
<dbReference type="FunFam" id="4.10.280.10:FF:000041">
    <property type="entry name" value="aryl hydrocarbon receptor repressor"/>
    <property type="match status" value="1"/>
</dbReference>
<keyword evidence="2" id="KW-0805">Transcription regulation</keyword>
<dbReference type="Pfam" id="PF14598">
    <property type="entry name" value="PAS_11"/>
    <property type="match status" value="1"/>
</dbReference>
<dbReference type="Proteomes" id="UP000887562">
    <property type="component" value="Unplaced"/>
</dbReference>
<dbReference type="GO" id="GO:0000976">
    <property type="term" value="F:transcription cis-regulatory region binding"/>
    <property type="evidence" value="ECO:0007669"/>
    <property type="project" value="TreeGrafter"/>
</dbReference>
<evidence type="ECO:0000256" key="6">
    <source>
        <dbReference type="SAM" id="MobiDB-lite"/>
    </source>
</evidence>
<dbReference type="PROSITE" id="PS50888">
    <property type="entry name" value="BHLH"/>
    <property type="match status" value="1"/>
</dbReference>
<dbReference type="InterPro" id="IPR000014">
    <property type="entry name" value="PAS"/>
</dbReference>
<sequence length="916" mass="102556">MVDDWVIKTMYATKRRRKNTKMVTNQLTEVGYKVECGTGNTKSNPSKRHRERLNAELEHLASLLPFEQSVIAKLDKLSILRLAVSYLRMKGYFQALSYDHPMLEQHRLVSHLYHCPLDIVQMEGEASLQALNGFIFIVSCDGEVFSVCKTVEHYLGFHQVLQPICFFLLISIMIIEFSKFRGSLFFLNLTCDALVSDILHQSVMELIHSEDRDEFHRQLSWQAMLPPEHCNLTLQEVLSPAYSHLLQRCFTVRFRCLLDNTSGFITLEISGRLQFLHGHTRNFQLTSSPSRGGEGVQEGAGRQGRQSVTVEGHGMATTACPVSSSVASICPSSFGLFGVCSPLGSLPSLDGSQRETSFKTKHKMDLTITSMDARARSMFGFNGKEDGRIKVYDLIHPDDLSYVAQGHREVCKQGSIGLLSHRWLSNTGTWIWLQSRLRIVYKDNKADHIVAIHRKLDDAEGNELYYRRNSEYKLPFPLLEPETLMSEDDSNEINGNDVSAREATSLPEVKSFTDDSNDAQVKVSLPLESEKESGSGKLWKSYESNSQEPNCGSEIKPSGIKKFKGQSKNYLQTTRRRKTPFKASTVTAKNLTRSSTSYYPGLETGSSSVSWYNYRNLFGRNFLSSTGTKTDDYMQNYTMYGYNNGSNRHTYGYHGWDFDRTKSEEDAYCGMLNGEHVQPNGFSYTLPYGNNDYSSAYEAYSAAVAAAAVVAAASGQNQCSEYTAPNNLPQTHESEAYDGAVRVIRSPLIYNTTTHEQQTYVSHQHHSVHATPPQHQALPSFSGYLQHKEEGMESIGGDLISELALKADVGTRVVQPTWFSHINTLSQTVPGEVNGDAKSQPQSQMAVYHQHHQQHLNSTTDAATRDGSAYGHDGVMESVQCGNLIPWNHFENRPSCVGDTGLCETANYQVGFATTT</sequence>
<evidence type="ECO:0000259" key="7">
    <source>
        <dbReference type="PROSITE" id="PS50888"/>
    </source>
</evidence>
<dbReference type="GO" id="GO:0005634">
    <property type="term" value="C:nucleus"/>
    <property type="evidence" value="ECO:0007669"/>
    <property type="project" value="UniProtKB-SubCell"/>
</dbReference>
<feature type="domain" description="BHLH" evidence="7">
    <location>
        <begin position="37"/>
        <end position="90"/>
    </location>
</feature>
<dbReference type="Gene3D" id="3.30.450.20">
    <property type="entry name" value="PAS domain"/>
    <property type="match status" value="2"/>
</dbReference>
<dbReference type="Gene3D" id="4.10.280.10">
    <property type="entry name" value="Helix-loop-helix DNA-binding domain"/>
    <property type="match status" value="1"/>
</dbReference>
<dbReference type="GO" id="GO:0046983">
    <property type="term" value="F:protein dimerization activity"/>
    <property type="evidence" value="ECO:0007669"/>
    <property type="project" value="InterPro"/>
</dbReference>
<dbReference type="SMART" id="SM00353">
    <property type="entry name" value="HLH"/>
    <property type="match status" value="1"/>
</dbReference>
<keyword evidence="5" id="KW-0539">Nucleus</keyword>
<keyword evidence="4" id="KW-0804">Transcription</keyword>
<protein>
    <submittedName>
        <fullName evidence="9">BHLH domain-containing protein</fullName>
    </submittedName>
</protein>
<dbReference type="PANTHER" id="PTHR10649:SF12">
    <property type="entry name" value="SPINELESS, ISOFORM C"/>
    <property type="match status" value="1"/>
</dbReference>
<dbReference type="CDD" id="cd00130">
    <property type="entry name" value="PAS"/>
    <property type="match status" value="1"/>
</dbReference>
<evidence type="ECO:0000256" key="2">
    <source>
        <dbReference type="ARBA" id="ARBA00023015"/>
    </source>
</evidence>
<feature type="region of interest" description="Disordered" evidence="6">
    <location>
        <begin position="536"/>
        <end position="558"/>
    </location>
</feature>
<dbReference type="InterPro" id="IPR039091">
    <property type="entry name" value="AHR/AHRR"/>
</dbReference>
<evidence type="ECO:0000313" key="9">
    <source>
        <dbReference type="WBParaSite" id="maker-E.canG7_contigs_2408-snap-gene-0.24-mRNA-1"/>
    </source>
</evidence>
<proteinExistence type="predicted"/>
<keyword evidence="8" id="KW-1185">Reference proteome</keyword>
<dbReference type="GO" id="GO:0006805">
    <property type="term" value="P:xenobiotic metabolic process"/>
    <property type="evidence" value="ECO:0007669"/>
    <property type="project" value="InterPro"/>
</dbReference>
<reference evidence="9" key="1">
    <citation type="submission" date="2022-11" db="UniProtKB">
        <authorList>
            <consortium name="WormBaseParasite"/>
        </authorList>
    </citation>
    <scope>IDENTIFICATION</scope>
</reference>
<accession>A0A915EWH1</accession>
<evidence type="ECO:0000256" key="5">
    <source>
        <dbReference type="ARBA" id="ARBA00023242"/>
    </source>
</evidence>